<comment type="subcellular location">
    <subcellularLocation>
        <location evidence="3">Cytoplasm</location>
    </subcellularLocation>
</comment>
<dbReference type="InterPro" id="IPR020861">
    <property type="entry name" value="Triosephosphate_isomerase_AS"/>
</dbReference>
<dbReference type="PANTHER" id="PTHR21139:SF42">
    <property type="entry name" value="TRIOSEPHOSPHATE ISOMERASE"/>
    <property type="match status" value="1"/>
</dbReference>
<dbReference type="Gene3D" id="3.20.20.70">
    <property type="entry name" value="Aldolase class I"/>
    <property type="match status" value="1"/>
</dbReference>
<evidence type="ECO:0000256" key="1">
    <source>
        <dbReference type="ARBA" id="ARBA00007422"/>
    </source>
</evidence>
<dbReference type="InterPro" id="IPR035990">
    <property type="entry name" value="TIM_sf"/>
</dbReference>
<dbReference type="Pfam" id="PF00121">
    <property type="entry name" value="TIM"/>
    <property type="match status" value="1"/>
</dbReference>
<name>A0ABS3HLA3_9ENTE</name>
<dbReference type="PROSITE" id="PS00171">
    <property type="entry name" value="TIM_1"/>
    <property type="match status" value="1"/>
</dbReference>
<evidence type="ECO:0000313" key="4">
    <source>
        <dbReference type="EMBL" id="MBO0454225.1"/>
    </source>
</evidence>
<comment type="pathway">
    <text evidence="3">Carbohydrate biosynthesis; gluconeogenesis.</text>
</comment>
<gene>
    <name evidence="4" type="primary">tpiA</name>
    <name evidence="4" type="ORF">JZO85_18365</name>
</gene>
<comment type="similarity">
    <text evidence="1 3">Belongs to the triosephosphate isomerase family.</text>
</comment>
<evidence type="ECO:0000256" key="2">
    <source>
        <dbReference type="ARBA" id="ARBA00023235"/>
    </source>
</evidence>
<dbReference type="SUPFAM" id="SSF51351">
    <property type="entry name" value="Triosephosphate isomerase (TIM)"/>
    <property type="match status" value="1"/>
</dbReference>
<dbReference type="InterPro" id="IPR013785">
    <property type="entry name" value="Aldolase_TIM"/>
</dbReference>
<dbReference type="Proteomes" id="UP000664495">
    <property type="component" value="Unassembled WGS sequence"/>
</dbReference>
<evidence type="ECO:0000256" key="3">
    <source>
        <dbReference type="RuleBase" id="RU363013"/>
    </source>
</evidence>
<dbReference type="EC" id="5.3.1.1" evidence="3"/>
<dbReference type="NCBIfam" id="TIGR00419">
    <property type="entry name" value="tim"/>
    <property type="match status" value="1"/>
</dbReference>
<accession>A0ABS3HLA3</accession>
<comment type="subunit">
    <text evidence="3">Homodimer.</text>
</comment>
<dbReference type="CDD" id="cd00311">
    <property type="entry name" value="TIM"/>
    <property type="match status" value="1"/>
</dbReference>
<proteinExistence type="inferred from homology"/>
<comment type="pathway">
    <text evidence="3">Carbohydrate degradation; glycolysis; D-glyceraldehyde 3-phosphate from glycerone phosphate: step 1/1.</text>
</comment>
<keyword evidence="2 3" id="KW-0413">Isomerase</keyword>
<evidence type="ECO:0000313" key="5">
    <source>
        <dbReference type="Proteomes" id="UP000664495"/>
    </source>
</evidence>
<dbReference type="GO" id="GO:0004807">
    <property type="term" value="F:triose-phosphate isomerase activity"/>
    <property type="evidence" value="ECO:0007669"/>
    <property type="project" value="UniProtKB-EC"/>
</dbReference>
<dbReference type="PROSITE" id="PS51440">
    <property type="entry name" value="TIM_2"/>
    <property type="match status" value="1"/>
</dbReference>
<keyword evidence="3" id="KW-0963">Cytoplasm</keyword>
<keyword evidence="5" id="KW-1185">Reference proteome</keyword>
<dbReference type="EMBL" id="JAFLVR010000051">
    <property type="protein sequence ID" value="MBO0454225.1"/>
    <property type="molecule type" value="Genomic_DNA"/>
</dbReference>
<protein>
    <recommendedName>
        <fullName evidence="3">Triosephosphate isomerase</fullName>
        <ecNumber evidence="3">5.3.1.1</ecNumber>
    </recommendedName>
</protein>
<dbReference type="PANTHER" id="PTHR21139">
    <property type="entry name" value="TRIOSEPHOSPHATE ISOMERASE"/>
    <property type="match status" value="1"/>
</dbReference>
<reference evidence="4 5" key="1">
    <citation type="submission" date="2021-03" db="EMBL/GenBank/DDBJ databases">
        <title>Enterococcal diversity collection.</title>
        <authorList>
            <person name="Gilmore M.S."/>
            <person name="Schwartzman J."/>
            <person name="Van Tyne D."/>
            <person name="Martin M."/>
            <person name="Earl A.M."/>
            <person name="Manson A.L."/>
            <person name="Straub T."/>
            <person name="Salamzade R."/>
            <person name="Saavedra J."/>
            <person name="Lebreton F."/>
            <person name="Prichula J."/>
            <person name="Schaufler K."/>
            <person name="Gaca A."/>
            <person name="Sgardioli B."/>
            <person name="Wagenaar J."/>
            <person name="Strong T."/>
        </authorList>
    </citation>
    <scope>NUCLEOTIDE SEQUENCE [LARGE SCALE GENOMIC DNA]</scope>
    <source>
        <strain evidence="4 5">MJM16</strain>
    </source>
</reference>
<keyword evidence="3" id="KW-0324">Glycolysis</keyword>
<sequence length="254" mass="28831">MRKPVVGISLKIYMNKLEQTLGFINEIKMLSRDEQDVDLLVFPSMGTLREVGKILEDTSIKYGAQNIAFLSNGALTGEFSIESLIDMNGSIVELGHAERRKYFHETDEMINQKMKLAFENNLVPVLCIGEREEEKERVEEHLKYQIRMALKDISKTKLKELIIAYEPVWAIGKAQAASPEYVHSIHTVIRSILTAEYGSEVAESVRLIYGGSVSQNNTEEIIRNIDVDGVFVGRFGHDPKQFGNIIEQVRTVKR</sequence>
<comment type="caution">
    <text evidence="4">The sequence shown here is derived from an EMBL/GenBank/DDBJ whole genome shotgun (WGS) entry which is preliminary data.</text>
</comment>
<organism evidence="4 5">
    <name type="scientific">Candidatus Enterococcus murrayae</name>
    <dbReference type="NCBI Taxonomy" id="2815321"/>
    <lineage>
        <taxon>Bacteria</taxon>
        <taxon>Bacillati</taxon>
        <taxon>Bacillota</taxon>
        <taxon>Bacilli</taxon>
        <taxon>Lactobacillales</taxon>
        <taxon>Enterococcaceae</taxon>
        <taxon>Enterococcus</taxon>
    </lineage>
</organism>
<dbReference type="RefSeq" id="WP_207109963.1">
    <property type="nucleotide sequence ID" value="NZ_JAFLVR010000051.1"/>
</dbReference>
<keyword evidence="3" id="KW-0312">Gluconeogenesis</keyword>
<comment type="catalytic activity">
    <reaction evidence="3">
        <text>D-glyceraldehyde 3-phosphate = dihydroxyacetone phosphate</text>
        <dbReference type="Rhea" id="RHEA:18585"/>
        <dbReference type="ChEBI" id="CHEBI:57642"/>
        <dbReference type="ChEBI" id="CHEBI:59776"/>
        <dbReference type="EC" id="5.3.1.1"/>
    </reaction>
</comment>
<dbReference type="InterPro" id="IPR000652">
    <property type="entry name" value="Triosephosphate_isomerase"/>
</dbReference>